<dbReference type="AlphaFoldDB" id="A0A0A3HPU2"/>
<dbReference type="STRING" id="1384057.CD33_16040"/>
<evidence type="ECO:0000256" key="2">
    <source>
        <dbReference type="SAM" id="MobiDB-lite"/>
    </source>
</evidence>
<evidence type="ECO:0000313" key="3">
    <source>
        <dbReference type="EMBL" id="KGR74601.1"/>
    </source>
</evidence>
<dbReference type="Proteomes" id="UP000030408">
    <property type="component" value="Unassembled WGS sequence"/>
</dbReference>
<dbReference type="eggNOG" id="COG1559">
    <property type="taxonomic scope" value="Bacteria"/>
</dbReference>
<keyword evidence="4" id="KW-1185">Reference proteome</keyword>
<organism evidence="3 4">
    <name type="scientific">Ureibacillus sinduriensis BLB-1 = JCM 15800</name>
    <dbReference type="NCBI Taxonomy" id="1384057"/>
    <lineage>
        <taxon>Bacteria</taxon>
        <taxon>Bacillati</taxon>
        <taxon>Bacillota</taxon>
        <taxon>Bacilli</taxon>
        <taxon>Bacillales</taxon>
        <taxon>Caryophanaceae</taxon>
        <taxon>Ureibacillus</taxon>
    </lineage>
</organism>
<dbReference type="RefSeq" id="WP_036201947.1">
    <property type="nucleotide sequence ID" value="NZ_AVCY01000002.1"/>
</dbReference>
<feature type="region of interest" description="Disordered" evidence="2">
    <location>
        <begin position="78"/>
        <end position="97"/>
    </location>
</feature>
<dbReference type="EMBL" id="JPVO01000054">
    <property type="protein sequence ID" value="KGR74601.1"/>
    <property type="molecule type" value="Genomic_DNA"/>
</dbReference>
<comment type="caution">
    <text evidence="3">The sequence shown here is derived from an EMBL/GenBank/DDBJ whole genome shotgun (WGS) entry which is preliminary data.</text>
</comment>
<protein>
    <recommendedName>
        <fullName evidence="5">Aminodeoxychorismate lyase</fullName>
    </recommendedName>
</protein>
<proteinExistence type="predicted"/>
<name>A0A0A3HPU2_9BACL</name>
<keyword evidence="1" id="KW-0175">Coiled coil</keyword>
<dbReference type="Gene3D" id="3.30.1490.480">
    <property type="entry name" value="Endolytic murein transglycosylase"/>
    <property type="match status" value="1"/>
</dbReference>
<reference evidence="3 4" key="1">
    <citation type="submission" date="2014-02" db="EMBL/GenBank/DDBJ databases">
        <title>Draft genome sequence of Lysinibacillus sinduriensis JCM 15800.</title>
        <authorList>
            <person name="Zhang F."/>
            <person name="Wang G."/>
            <person name="Zhang L."/>
        </authorList>
    </citation>
    <scope>NUCLEOTIDE SEQUENCE [LARGE SCALE GENOMIC DNA]</scope>
    <source>
        <strain evidence="3 4">JCM 15800</strain>
    </source>
</reference>
<sequence length="172" mass="18995">MKKSSLRAFGIACFVIGALITLSQKSGMPFISQTKTEDDENYKARIVQLEQQLNEANEQLTLLKEDQQAAQRTEDAIMDEQLPEEENSLDTASENGPTDENVVGTLYIYGGLTPAEVAQKLKDIGIISNSVEMELFLAQPEYATSIQKGQFQLNSSMSIEQIANIITGRTTE</sequence>
<gene>
    <name evidence="3" type="ORF">CD33_16040</name>
</gene>
<feature type="compositionally biased region" description="Acidic residues" evidence="2">
    <location>
        <begin position="78"/>
        <end position="88"/>
    </location>
</feature>
<dbReference type="OrthoDB" id="2138957at2"/>
<evidence type="ECO:0008006" key="5">
    <source>
        <dbReference type="Google" id="ProtNLM"/>
    </source>
</evidence>
<feature type="coiled-coil region" evidence="1">
    <location>
        <begin position="39"/>
        <end position="73"/>
    </location>
</feature>
<accession>A0A0A3HPU2</accession>
<evidence type="ECO:0000313" key="4">
    <source>
        <dbReference type="Proteomes" id="UP000030408"/>
    </source>
</evidence>
<evidence type="ECO:0000256" key="1">
    <source>
        <dbReference type="SAM" id="Coils"/>
    </source>
</evidence>